<gene>
    <name evidence="3" type="ORF">EIW28_23810</name>
</gene>
<dbReference type="Gene3D" id="3.40.190.10">
    <property type="entry name" value="Periplasmic binding protein-like II"/>
    <property type="match status" value="2"/>
</dbReference>
<reference evidence="3 4" key="1">
    <citation type="submission" date="2018-12" db="EMBL/GenBank/DDBJ databases">
        <title>Glycomyces sp. YIM 121974 draft genome.</title>
        <authorList>
            <person name="Li Q."/>
        </authorList>
    </citation>
    <scope>NUCLEOTIDE SEQUENCE [LARGE SCALE GENOMIC DNA]</scope>
    <source>
        <strain evidence="3 4">YIM 121974</strain>
    </source>
</reference>
<feature type="chain" id="PRO_5019489555" evidence="2">
    <location>
        <begin position="27"/>
        <end position="555"/>
    </location>
</feature>
<dbReference type="Proteomes" id="UP000277256">
    <property type="component" value="Unassembled WGS sequence"/>
</dbReference>
<dbReference type="EMBL" id="RSEB01000011">
    <property type="protein sequence ID" value="RRR95627.1"/>
    <property type="molecule type" value="Genomic_DNA"/>
</dbReference>
<evidence type="ECO:0000256" key="2">
    <source>
        <dbReference type="SAM" id="SignalP"/>
    </source>
</evidence>
<organism evidence="3 4">
    <name type="scientific">Glycomyces terrestris</name>
    <dbReference type="NCBI Taxonomy" id="2493553"/>
    <lineage>
        <taxon>Bacteria</taxon>
        <taxon>Bacillati</taxon>
        <taxon>Actinomycetota</taxon>
        <taxon>Actinomycetes</taxon>
        <taxon>Glycomycetales</taxon>
        <taxon>Glycomycetaceae</taxon>
        <taxon>Glycomyces</taxon>
    </lineage>
</organism>
<dbReference type="PROSITE" id="PS51318">
    <property type="entry name" value="TAT"/>
    <property type="match status" value="1"/>
</dbReference>
<dbReference type="PANTHER" id="PTHR43649:SF31">
    <property type="entry name" value="SN-GLYCEROL-3-PHOSPHATE-BINDING PERIPLASMIC PROTEIN UGPB"/>
    <property type="match status" value="1"/>
</dbReference>
<dbReference type="RefSeq" id="WP_125250217.1">
    <property type="nucleotide sequence ID" value="NZ_RSEB01000011.1"/>
</dbReference>
<evidence type="ECO:0000256" key="1">
    <source>
        <dbReference type="ARBA" id="ARBA00008520"/>
    </source>
</evidence>
<protein>
    <submittedName>
        <fullName evidence="3">Extracellular solute-binding protein</fullName>
    </submittedName>
</protein>
<dbReference type="OrthoDB" id="2513152at2"/>
<keyword evidence="2" id="KW-0732">Signal</keyword>
<dbReference type="PANTHER" id="PTHR43649">
    <property type="entry name" value="ARABINOSE-BINDING PROTEIN-RELATED"/>
    <property type="match status" value="1"/>
</dbReference>
<dbReference type="InterPro" id="IPR050490">
    <property type="entry name" value="Bact_solute-bd_prot1"/>
</dbReference>
<comment type="similarity">
    <text evidence="1">Belongs to the bacterial solute-binding protein 1 family.</text>
</comment>
<proteinExistence type="inferred from homology"/>
<name>A0A426URE5_9ACTN</name>
<accession>A0A426URE5</accession>
<keyword evidence="4" id="KW-1185">Reference proteome</keyword>
<dbReference type="InterPro" id="IPR006311">
    <property type="entry name" value="TAT_signal"/>
</dbReference>
<feature type="signal peptide" evidence="2">
    <location>
        <begin position="1"/>
        <end position="26"/>
    </location>
</feature>
<evidence type="ECO:0000313" key="4">
    <source>
        <dbReference type="Proteomes" id="UP000277256"/>
    </source>
</evidence>
<dbReference type="SUPFAM" id="SSF53850">
    <property type="entry name" value="Periplasmic binding protein-like II"/>
    <property type="match status" value="1"/>
</dbReference>
<comment type="caution">
    <text evidence="3">The sequence shown here is derived from an EMBL/GenBank/DDBJ whole genome shotgun (WGS) entry which is preliminary data.</text>
</comment>
<dbReference type="PROSITE" id="PS51257">
    <property type="entry name" value="PROKAR_LIPOPROTEIN"/>
    <property type="match status" value="1"/>
</dbReference>
<evidence type="ECO:0000313" key="3">
    <source>
        <dbReference type="EMBL" id="RRR95627.1"/>
    </source>
</evidence>
<sequence>MVEFSRRKFLGAAGAAAASAAVGAGAAGCSGNGGGAAGGDYDIPTYQPAPDLDVQPYYASETPGMESVYTDYPKTYFKSVEREPGSGGTVTSFQLTWGDPSKPLEENPYWQELNERLGVSFEPQFVPQPVFDQKFATMLASGEVPDLVFVNDQSAVNLQGIRDGAFADLSETLSGDNILKWPNLAARKEEIWKASLKDGRIYQIPSIVWALTNLPVMRTDLVDQTSIGRAPKDADELFTMLKEVSALGTGPGGQQVYGLNKYDAHPGTASMFQRLFKTGPEWQQNDAGDLVHMIETENYRLMLEWLARAWAEGLFDPVSMSPTPTDIVSGAAIRYDAVGAAIGATGLSQWEADLPGATFDFFDMPGFDGSSQLVVRNIPYGRSTCVSAAAAEDEDRLTEILNVLDYFSAPFGSEEALFIGSGQQGRHFEFDEHGMPVTNTEYMTELGVQYVGVSSGDNSYRIHPNAAPWADSFVTVMESLAQNSIDRPLTGLEGASQTFVTKGAQLKQLWTDFETGVITGRESIGDLDSFVADYMSQGGTQVRDEYTQALKDAGK</sequence>
<dbReference type="AlphaFoldDB" id="A0A426URE5"/>